<name>R9P259_PSEHS</name>
<evidence type="ECO:0000313" key="3">
    <source>
        <dbReference type="Proteomes" id="UP000014071"/>
    </source>
</evidence>
<reference evidence="3" key="1">
    <citation type="journal article" date="2013" name="Genome Announc.">
        <title>Draft genome sequence of the basidiomycetous yeast-like fungus Pseudozyma hubeiensis SY62, which produces an abundant amount of the biosurfactant mannosylerythritol lipids.</title>
        <authorList>
            <person name="Konishi M."/>
            <person name="Hatada Y."/>
            <person name="Horiuchi J."/>
        </authorList>
    </citation>
    <scope>NUCLEOTIDE SEQUENCE [LARGE SCALE GENOMIC DNA]</scope>
    <source>
        <strain evidence="3">SY62</strain>
    </source>
</reference>
<accession>R9P259</accession>
<proteinExistence type="predicted"/>
<dbReference type="GeneID" id="24108232"/>
<gene>
    <name evidence="2" type="ORF">PHSY_002941</name>
</gene>
<sequence>MCRMRSGDRERLVRRVCGYEYLADRRARCEVGAVSVSCGSNSVCDAESIRARTGDSASAQSTSPAQPDASDP</sequence>
<feature type="region of interest" description="Disordered" evidence="1">
    <location>
        <begin position="51"/>
        <end position="72"/>
    </location>
</feature>
<protein>
    <submittedName>
        <fullName evidence="2">Uncharacterized protein</fullName>
    </submittedName>
</protein>
<keyword evidence="3" id="KW-1185">Reference proteome</keyword>
<organism evidence="2 3">
    <name type="scientific">Pseudozyma hubeiensis (strain SY62)</name>
    <name type="common">Yeast</name>
    <dbReference type="NCBI Taxonomy" id="1305764"/>
    <lineage>
        <taxon>Eukaryota</taxon>
        <taxon>Fungi</taxon>
        <taxon>Dikarya</taxon>
        <taxon>Basidiomycota</taxon>
        <taxon>Ustilaginomycotina</taxon>
        <taxon>Ustilaginomycetes</taxon>
        <taxon>Ustilaginales</taxon>
        <taxon>Ustilaginaceae</taxon>
        <taxon>Pseudozyma</taxon>
    </lineage>
</organism>
<dbReference type="RefSeq" id="XP_012188953.1">
    <property type="nucleotide sequence ID" value="XM_012333563.1"/>
</dbReference>
<dbReference type="Proteomes" id="UP000014071">
    <property type="component" value="Unassembled WGS sequence"/>
</dbReference>
<dbReference type="HOGENOM" id="CLU_2723293_0_0_1"/>
<dbReference type="EMBL" id="DF238793">
    <property type="protein sequence ID" value="GAC95366.1"/>
    <property type="molecule type" value="Genomic_DNA"/>
</dbReference>
<evidence type="ECO:0000256" key="1">
    <source>
        <dbReference type="SAM" id="MobiDB-lite"/>
    </source>
</evidence>
<feature type="compositionally biased region" description="Low complexity" evidence="1">
    <location>
        <begin position="55"/>
        <end position="72"/>
    </location>
</feature>
<dbReference type="AlphaFoldDB" id="R9P259"/>
<evidence type="ECO:0000313" key="2">
    <source>
        <dbReference type="EMBL" id="GAC95366.1"/>
    </source>
</evidence>